<comment type="caution">
    <text evidence="1">The sequence shown here is derived from an EMBL/GenBank/DDBJ whole genome shotgun (WGS) entry which is preliminary data.</text>
</comment>
<organism evidence="1 2">
    <name type="scientific">Penstemon smallii</name>
    <dbReference type="NCBI Taxonomy" id="265156"/>
    <lineage>
        <taxon>Eukaryota</taxon>
        <taxon>Viridiplantae</taxon>
        <taxon>Streptophyta</taxon>
        <taxon>Embryophyta</taxon>
        <taxon>Tracheophyta</taxon>
        <taxon>Spermatophyta</taxon>
        <taxon>Magnoliopsida</taxon>
        <taxon>eudicotyledons</taxon>
        <taxon>Gunneridae</taxon>
        <taxon>Pentapetalae</taxon>
        <taxon>asterids</taxon>
        <taxon>lamiids</taxon>
        <taxon>Lamiales</taxon>
        <taxon>Plantaginaceae</taxon>
        <taxon>Cheloneae</taxon>
        <taxon>Penstemon</taxon>
    </lineage>
</organism>
<dbReference type="EMBL" id="JBJXBP010000007">
    <property type="protein sequence ID" value="KAL3820085.1"/>
    <property type="molecule type" value="Genomic_DNA"/>
</dbReference>
<gene>
    <name evidence="1" type="ORF">ACJIZ3_005990</name>
</gene>
<name>A0ABD3S6F6_9LAMI</name>
<evidence type="ECO:0000313" key="1">
    <source>
        <dbReference type="EMBL" id="KAL3820085.1"/>
    </source>
</evidence>
<keyword evidence="2" id="KW-1185">Reference proteome</keyword>
<protein>
    <submittedName>
        <fullName evidence="1">Uncharacterized protein</fullName>
    </submittedName>
</protein>
<proteinExistence type="predicted"/>
<reference evidence="1 2" key="1">
    <citation type="submission" date="2024-12" db="EMBL/GenBank/DDBJ databases">
        <title>The unique morphological basis and parallel evolutionary history of personate flowers in Penstemon.</title>
        <authorList>
            <person name="Depatie T.H."/>
            <person name="Wessinger C.A."/>
        </authorList>
    </citation>
    <scope>NUCLEOTIDE SEQUENCE [LARGE SCALE GENOMIC DNA]</scope>
    <source>
        <strain evidence="1">WTNN_2</strain>
        <tissue evidence="1">Leaf</tissue>
    </source>
</reference>
<dbReference type="Proteomes" id="UP001634393">
    <property type="component" value="Unassembled WGS sequence"/>
</dbReference>
<sequence length="82" mass="9862">MSFWVEEDLQILLDKLMEETGVGRIHFAWKNDNIFQTIAAHLLNLTGKPYTTEMVVREYYRLHGRYWFWNKLSNQNLSNGIR</sequence>
<dbReference type="AlphaFoldDB" id="A0ABD3S6F6"/>
<accession>A0ABD3S6F6</accession>
<evidence type="ECO:0000313" key="2">
    <source>
        <dbReference type="Proteomes" id="UP001634393"/>
    </source>
</evidence>